<evidence type="ECO:0000259" key="6">
    <source>
        <dbReference type="PROSITE" id="PS50928"/>
    </source>
</evidence>
<dbReference type="InterPro" id="IPR035906">
    <property type="entry name" value="MetI-like_sf"/>
</dbReference>
<dbReference type="EMBL" id="CP065383">
    <property type="protein sequence ID" value="QPM68977.1"/>
    <property type="molecule type" value="Genomic_DNA"/>
</dbReference>
<dbReference type="PANTHER" id="PTHR43759:SF1">
    <property type="entry name" value="GLUCOSE IMPORT SYSTEM PERMEASE PROTEIN GLCT"/>
    <property type="match status" value="1"/>
</dbReference>
<gene>
    <name evidence="7" type="primary">lacF_4</name>
    <name evidence="7" type="ORF">RT761_02205</name>
</gene>
<dbReference type="GO" id="GO:0055085">
    <property type="term" value="P:transmembrane transport"/>
    <property type="evidence" value="ECO:0007669"/>
    <property type="project" value="InterPro"/>
</dbReference>
<dbReference type="KEGG" id="alam:RT761_02205"/>
<evidence type="ECO:0000256" key="2">
    <source>
        <dbReference type="ARBA" id="ARBA00022692"/>
    </source>
</evidence>
<dbReference type="SUPFAM" id="SSF161098">
    <property type="entry name" value="MetI-like"/>
    <property type="match status" value="1"/>
</dbReference>
<comment type="similarity">
    <text evidence="5">Belongs to the binding-protein-dependent transport system permease family.</text>
</comment>
<dbReference type="RefSeq" id="WP_218111467.1">
    <property type="nucleotide sequence ID" value="NZ_CP065383.1"/>
</dbReference>
<dbReference type="Pfam" id="PF00528">
    <property type="entry name" value="BPD_transp_1"/>
    <property type="match status" value="1"/>
</dbReference>
<reference evidence="7 8" key="1">
    <citation type="journal article" date="2021" name="Nat. Commun.">
        <title>Isolation of a member of the candidate phylum Atribacteria reveals a unique cell membrane structure.</title>
        <authorList>
            <person name="Taiki K."/>
            <person name="Nobu M.K."/>
            <person name="Kusada H."/>
            <person name="Meng X.-Y."/>
            <person name="Hosoki N."/>
            <person name="Uematsu K."/>
            <person name="Yoshioka H."/>
            <person name="Kamagata Y."/>
            <person name="Tamaki H."/>
        </authorList>
    </citation>
    <scope>NUCLEOTIDE SEQUENCE [LARGE SCALE GENOMIC DNA]</scope>
    <source>
        <strain evidence="7 8">RT761</strain>
    </source>
</reference>
<organism evidence="7 8">
    <name type="scientific">Atribacter laminatus</name>
    <dbReference type="NCBI Taxonomy" id="2847778"/>
    <lineage>
        <taxon>Bacteria</taxon>
        <taxon>Pseudomonadati</taxon>
        <taxon>Atribacterota</taxon>
        <taxon>Atribacteria</taxon>
        <taxon>Atribacterales</taxon>
        <taxon>Atribacteraceae</taxon>
        <taxon>Atribacter</taxon>
    </lineage>
</organism>
<evidence type="ECO:0000313" key="7">
    <source>
        <dbReference type="EMBL" id="QPM68977.1"/>
    </source>
</evidence>
<evidence type="ECO:0000256" key="1">
    <source>
        <dbReference type="ARBA" id="ARBA00004651"/>
    </source>
</evidence>
<evidence type="ECO:0000313" key="8">
    <source>
        <dbReference type="Proteomes" id="UP000594463"/>
    </source>
</evidence>
<feature type="transmembrane region" description="Helical" evidence="5">
    <location>
        <begin position="73"/>
        <end position="93"/>
    </location>
</feature>
<dbReference type="PANTHER" id="PTHR43759">
    <property type="entry name" value="TREHALOSE TRANSPORT SYSTEM PERMEASE PROTEIN SUGA"/>
    <property type="match status" value="1"/>
</dbReference>
<evidence type="ECO:0000256" key="4">
    <source>
        <dbReference type="ARBA" id="ARBA00023136"/>
    </source>
</evidence>
<keyword evidence="3 5" id="KW-1133">Transmembrane helix</keyword>
<comment type="subcellular location">
    <subcellularLocation>
        <location evidence="1 5">Cell membrane</location>
        <topology evidence="1 5">Multi-pass membrane protein</topology>
    </subcellularLocation>
</comment>
<dbReference type="GO" id="GO:0005886">
    <property type="term" value="C:plasma membrane"/>
    <property type="evidence" value="ECO:0007669"/>
    <property type="project" value="UniProtKB-SubCell"/>
</dbReference>
<evidence type="ECO:0000256" key="3">
    <source>
        <dbReference type="ARBA" id="ARBA00022989"/>
    </source>
</evidence>
<keyword evidence="8" id="KW-1185">Reference proteome</keyword>
<feature type="transmembrane region" description="Helical" evidence="5">
    <location>
        <begin position="145"/>
        <end position="164"/>
    </location>
</feature>
<keyword evidence="5" id="KW-0813">Transport</keyword>
<keyword evidence="2 5" id="KW-0812">Transmembrane</keyword>
<accession>A0A7T1AN50</accession>
<feature type="transmembrane region" description="Helical" evidence="5">
    <location>
        <begin position="12"/>
        <end position="34"/>
    </location>
</feature>
<dbReference type="Gene3D" id="1.10.3720.10">
    <property type="entry name" value="MetI-like"/>
    <property type="match status" value="1"/>
</dbReference>
<proteinExistence type="inferred from homology"/>
<sequence length="287" mass="33041">MIKGFSKRIEVLVFLLPAIIVLLLITIFPLIYSFNISLRTVTLLKLQQQPFVGLANYIEIFKDPRFYNALQKTLIFCVALPIEFFIGLGLALLCDRIPGQGAFKMFFLIPMIIAPIVVSLIWRFMFNPNQGIINYFLQTMGFTPVSWFSNSITAMLSVIIVEVWQWTPFFFLVLYTGLKNVPVEPIEASMVDGASRYQMFRFVKYPFLKILILVTVLIRLMDILKNFDLFFGLTQGGPGISTEILNFYTYMVGFKFFKLGYSSSLSYILLIIIIILSNVLIKRFKTE</sequence>
<evidence type="ECO:0000256" key="5">
    <source>
        <dbReference type="RuleBase" id="RU363032"/>
    </source>
</evidence>
<dbReference type="InterPro" id="IPR052730">
    <property type="entry name" value="Sugar_ABC_transporter"/>
</dbReference>
<dbReference type="AlphaFoldDB" id="A0A7T1AN50"/>
<protein>
    <submittedName>
        <fullName evidence="7">Lactose transport system permease protein LacF</fullName>
    </submittedName>
</protein>
<feature type="domain" description="ABC transmembrane type-1" evidence="6">
    <location>
        <begin position="69"/>
        <end position="280"/>
    </location>
</feature>
<dbReference type="InterPro" id="IPR000515">
    <property type="entry name" value="MetI-like"/>
</dbReference>
<name>A0A7T1AN50_ATRLM</name>
<feature type="transmembrane region" description="Helical" evidence="5">
    <location>
        <begin position="259"/>
        <end position="281"/>
    </location>
</feature>
<dbReference type="CDD" id="cd06261">
    <property type="entry name" value="TM_PBP2"/>
    <property type="match status" value="1"/>
</dbReference>
<dbReference type="Proteomes" id="UP000594463">
    <property type="component" value="Chromosome"/>
</dbReference>
<keyword evidence="4 5" id="KW-0472">Membrane</keyword>
<feature type="transmembrane region" description="Helical" evidence="5">
    <location>
        <begin position="105"/>
        <end position="125"/>
    </location>
</feature>
<dbReference type="PROSITE" id="PS50928">
    <property type="entry name" value="ABC_TM1"/>
    <property type="match status" value="1"/>
</dbReference>
<feature type="transmembrane region" description="Helical" evidence="5">
    <location>
        <begin position="202"/>
        <end position="221"/>
    </location>
</feature>